<accession>A0A9D7AK37</accession>
<dbReference type="EMBL" id="JADRCQ010000003">
    <property type="protein sequence ID" value="MBK5073794.1"/>
    <property type="molecule type" value="Genomic_DNA"/>
</dbReference>
<dbReference type="EMBL" id="JADRCP010000003">
    <property type="protein sequence ID" value="MBK5177312.1"/>
    <property type="molecule type" value="Genomic_DNA"/>
</dbReference>
<evidence type="ECO:0000313" key="2">
    <source>
        <dbReference type="EMBL" id="MBK5177312.1"/>
    </source>
</evidence>
<comment type="caution">
    <text evidence="2">The sequence shown here is derived from an EMBL/GenBank/DDBJ whole genome shotgun (WGS) entry which is preliminary data.</text>
</comment>
<dbReference type="Proteomes" id="UP001296969">
    <property type="component" value="Unassembled WGS sequence"/>
</dbReference>
<dbReference type="AlphaFoldDB" id="A0A9D7AK37"/>
<organism evidence="2 3">
    <name type="scientific">Limnobaculum xujianqingii</name>
    <dbReference type="NCBI Taxonomy" id="2738837"/>
    <lineage>
        <taxon>Bacteria</taxon>
        <taxon>Pseudomonadati</taxon>
        <taxon>Pseudomonadota</taxon>
        <taxon>Gammaproteobacteria</taxon>
        <taxon>Enterobacterales</taxon>
        <taxon>Budviciaceae</taxon>
        <taxon>Limnobaculum</taxon>
    </lineage>
</organism>
<name>A0A9D7AK37_9GAMM</name>
<keyword evidence="4" id="KW-1185">Reference proteome</keyword>
<reference evidence="2 4" key="1">
    <citation type="submission" date="2020-11" db="EMBL/GenBank/DDBJ databases">
        <title>Insectihabitans protaetiae gen. nov. sp. nov. and Insectihabitans allomyrinae sp. nov., isolated from larvae of Protaetia brevitarsis seulensis and Allomyrina dichotoma, respectively.</title>
        <authorList>
            <person name="Lee S.D."/>
            <person name="Byeon Y.-S."/>
            <person name="Kim S.-M."/>
            <person name="Yang H.L."/>
            <person name="Kim I.S."/>
        </authorList>
    </citation>
    <scope>NUCLEOTIDE SEQUENCE</scope>
    <source>
        <strain evidence="2">CWB-B4</strain>
        <strain evidence="1 4">CWB-B43</strain>
    </source>
</reference>
<dbReference type="RefSeq" id="WP_228398549.1">
    <property type="nucleotide sequence ID" value="NZ_JADRCP010000003.1"/>
</dbReference>
<dbReference type="Proteomes" id="UP000807542">
    <property type="component" value="Unassembled WGS sequence"/>
</dbReference>
<evidence type="ECO:0000313" key="1">
    <source>
        <dbReference type="EMBL" id="MBK5073794.1"/>
    </source>
</evidence>
<proteinExistence type="predicted"/>
<protein>
    <submittedName>
        <fullName evidence="2">Uncharacterized protein</fullName>
    </submittedName>
</protein>
<gene>
    <name evidence="2" type="ORF">I2492_13385</name>
    <name evidence="1" type="ORF">I2493_12320</name>
</gene>
<evidence type="ECO:0000313" key="3">
    <source>
        <dbReference type="Proteomes" id="UP000807542"/>
    </source>
</evidence>
<sequence length="165" mass="19435">MVSLSTVELLSEILQDWETLKLYSSEKKDFYKNKLLWKLDRNKLDFSNDLLFDEQEESIKNYLLQYTAIDTPPAIVFWSNKDLWTFISGEEVVSKHSGTLHRIYLDDIKKRIKVPPLVKQGEESKMTFNFILLGNDDVRVWAPEGKTIFALMNILQMFPLLDEKR</sequence>
<evidence type="ECO:0000313" key="4">
    <source>
        <dbReference type="Proteomes" id="UP001296969"/>
    </source>
</evidence>